<dbReference type="EMBL" id="QLTA01000008">
    <property type="protein sequence ID" value="RAR84961.1"/>
    <property type="molecule type" value="Genomic_DNA"/>
</dbReference>
<name>A0A328ZG49_9BURK</name>
<evidence type="ECO:0000313" key="2">
    <source>
        <dbReference type="Proteomes" id="UP000248856"/>
    </source>
</evidence>
<gene>
    <name evidence="1" type="ORF">AX018_100851</name>
</gene>
<evidence type="ECO:0000313" key="1">
    <source>
        <dbReference type="EMBL" id="RAR84961.1"/>
    </source>
</evidence>
<comment type="caution">
    <text evidence="1">The sequence shown here is derived from an EMBL/GenBank/DDBJ whole genome shotgun (WGS) entry which is preliminary data.</text>
</comment>
<sequence>MAPANCYSIHSKQFSTDSDMEAKRLQIVPCGPAIQTKTGCDAAETVRSNAAIFWMAEPYQWSCTEPDTFTTTCALPASTGTGASADAIADLAIAPIKVTLLPGTISLPWTATSRSV</sequence>
<dbReference type="AlphaFoldDB" id="A0A328ZG49"/>
<proteinExistence type="predicted"/>
<keyword evidence="2" id="KW-1185">Reference proteome</keyword>
<organism evidence="1 2">
    <name type="scientific">Paracidovorax anthurii</name>
    <dbReference type="NCBI Taxonomy" id="78229"/>
    <lineage>
        <taxon>Bacteria</taxon>
        <taxon>Pseudomonadati</taxon>
        <taxon>Pseudomonadota</taxon>
        <taxon>Betaproteobacteria</taxon>
        <taxon>Burkholderiales</taxon>
        <taxon>Comamonadaceae</taxon>
        <taxon>Paracidovorax</taxon>
    </lineage>
</organism>
<protein>
    <submittedName>
        <fullName evidence="1">Uncharacterized protein</fullName>
    </submittedName>
</protein>
<reference evidence="1 2" key="1">
    <citation type="submission" date="2018-06" db="EMBL/GenBank/DDBJ databases">
        <title>Genomic Encyclopedia of Archaeal and Bacterial Type Strains, Phase II (KMG-II): from individual species to whole genera.</title>
        <authorList>
            <person name="Goeker M."/>
        </authorList>
    </citation>
    <scope>NUCLEOTIDE SEQUENCE [LARGE SCALE GENOMIC DNA]</scope>
    <source>
        <strain evidence="1 2">CFPB 3232</strain>
    </source>
</reference>
<dbReference type="Proteomes" id="UP000248856">
    <property type="component" value="Unassembled WGS sequence"/>
</dbReference>
<accession>A0A328ZG49</accession>